<feature type="compositionally biased region" description="Basic and acidic residues" evidence="1">
    <location>
        <begin position="81"/>
        <end position="90"/>
    </location>
</feature>
<dbReference type="AlphaFoldDB" id="A0AAW1R1J6"/>
<reference evidence="2 3" key="1">
    <citation type="journal article" date="2024" name="Nat. Commun.">
        <title>Phylogenomics reveals the evolutionary origins of lichenization in chlorophyte algae.</title>
        <authorList>
            <person name="Puginier C."/>
            <person name="Libourel C."/>
            <person name="Otte J."/>
            <person name="Skaloud P."/>
            <person name="Haon M."/>
            <person name="Grisel S."/>
            <person name="Petersen M."/>
            <person name="Berrin J.G."/>
            <person name="Delaux P.M."/>
            <person name="Dal Grande F."/>
            <person name="Keller J."/>
        </authorList>
    </citation>
    <scope>NUCLEOTIDE SEQUENCE [LARGE SCALE GENOMIC DNA]</scope>
    <source>
        <strain evidence="2 3">SAG 2145</strain>
    </source>
</reference>
<accession>A0AAW1R1J6</accession>
<protein>
    <submittedName>
        <fullName evidence="2">Uncharacterized protein</fullName>
    </submittedName>
</protein>
<evidence type="ECO:0000256" key="1">
    <source>
        <dbReference type="SAM" id="MobiDB-lite"/>
    </source>
</evidence>
<evidence type="ECO:0000313" key="2">
    <source>
        <dbReference type="EMBL" id="KAK9827222.1"/>
    </source>
</evidence>
<proteinExistence type="predicted"/>
<sequence>MEGDAEFWHLSRVLLGREQEARLRRMDQNFRVMALCCQDPLHVILRGSEFNTQSPDRADVAGGRQAPGGSGQNGGGVPRVLRKDGERQDL</sequence>
<keyword evidence="3" id="KW-1185">Reference proteome</keyword>
<feature type="region of interest" description="Disordered" evidence="1">
    <location>
        <begin position="48"/>
        <end position="90"/>
    </location>
</feature>
<dbReference type="Proteomes" id="UP001438707">
    <property type="component" value="Unassembled WGS sequence"/>
</dbReference>
<dbReference type="EMBL" id="JALJOS010000019">
    <property type="protein sequence ID" value="KAK9827222.1"/>
    <property type="molecule type" value="Genomic_DNA"/>
</dbReference>
<gene>
    <name evidence="2" type="ORF">WJX74_010814</name>
</gene>
<comment type="caution">
    <text evidence="2">The sequence shown here is derived from an EMBL/GenBank/DDBJ whole genome shotgun (WGS) entry which is preliminary data.</text>
</comment>
<name>A0AAW1R1J6_9CHLO</name>
<organism evidence="2 3">
    <name type="scientific">Apatococcus lobatus</name>
    <dbReference type="NCBI Taxonomy" id="904363"/>
    <lineage>
        <taxon>Eukaryota</taxon>
        <taxon>Viridiplantae</taxon>
        <taxon>Chlorophyta</taxon>
        <taxon>core chlorophytes</taxon>
        <taxon>Trebouxiophyceae</taxon>
        <taxon>Chlorellales</taxon>
        <taxon>Chlorellaceae</taxon>
        <taxon>Apatococcus</taxon>
    </lineage>
</organism>
<feature type="compositionally biased region" description="Gly residues" evidence="1">
    <location>
        <begin position="65"/>
        <end position="77"/>
    </location>
</feature>
<evidence type="ECO:0000313" key="3">
    <source>
        <dbReference type="Proteomes" id="UP001438707"/>
    </source>
</evidence>